<reference evidence="3" key="1">
    <citation type="submission" date="2025-08" db="UniProtKB">
        <authorList>
            <consortium name="RefSeq"/>
        </authorList>
    </citation>
    <scope>IDENTIFICATION</scope>
    <source>
        <tissue evidence="3">Testes</tissue>
    </source>
</reference>
<accession>A0ABM0GQD3</accession>
<name>A0ABM0GQD3_SACKO</name>
<feature type="region of interest" description="Disordered" evidence="1">
    <location>
        <begin position="104"/>
        <end position="132"/>
    </location>
</feature>
<evidence type="ECO:0000313" key="3">
    <source>
        <dbReference type="RefSeq" id="XP_002735008.1"/>
    </source>
</evidence>
<protein>
    <submittedName>
        <fullName evidence="3">Uncharacterized protein LOC100373064</fullName>
    </submittedName>
</protein>
<organism evidence="2 3">
    <name type="scientific">Saccoglossus kowalevskii</name>
    <name type="common">Acorn worm</name>
    <dbReference type="NCBI Taxonomy" id="10224"/>
    <lineage>
        <taxon>Eukaryota</taxon>
        <taxon>Metazoa</taxon>
        <taxon>Hemichordata</taxon>
        <taxon>Enteropneusta</taxon>
        <taxon>Harrimaniidae</taxon>
        <taxon>Saccoglossus</taxon>
    </lineage>
</organism>
<dbReference type="Proteomes" id="UP000694865">
    <property type="component" value="Unplaced"/>
</dbReference>
<feature type="compositionally biased region" description="Acidic residues" evidence="1">
    <location>
        <begin position="112"/>
        <end position="123"/>
    </location>
</feature>
<feature type="region of interest" description="Disordered" evidence="1">
    <location>
        <begin position="192"/>
        <end position="260"/>
    </location>
</feature>
<gene>
    <name evidence="3" type="primary">LOC100373064</name>
</gene>
<feature type="compositionally biased region" description="Low complexity" evidence="1">
    <location>
        <begin position="243"/>
        <end position="257"/>
    </location>
</feature>
<feature type="region of interest" description="Disordered" evidence="1">
    <location>
        <begin position="443"/>
        <end position="469"/>
    </location>
</feature>
<evidence type="ECO:0000256" key="1">
    <source>
        <dbReference type="SAM" id="MobiDB-lite"/>
    </source>
</evidence>
<keyword evidence="2" id="KW-1185">Reference proteome</keyword>
<dbReference type="RefSeq" id="XP_002735008.1">
    <property type="nucleotide sequence ID" value="XM_002734962.2"/>
</dbReference>
<feature type="compositionally biased region" description="Basic residues" evidence="1">
    <location>
        <begin position="216"/>
        <end position="227"/>
    </location>
</feature>
<dbReference type="GeneID" id="100373064"/>
<proteinExistence type="predicted"/>
<sequence length="820" mass="90978">MSDIVDLPLENRRLALLLARALRRADADSFITVYDEIVPHDLPHAQIEAIKETARDLADLSLEEFNKMYASLNSSNEAVVESGPCNSVLNQDYYIEGNNESVKHCTQRDNSDSDSEDTDELDDTLLGYPPFGHSPTLQDVLKPAVGLINDSAPSSKSIKCPPAEPITETNLIHQVEQNVCEKLAHYSDEDFRHSATRNDSEELGNSGEGDVAAEGKKKRKKRKRKKKGKEELLSPGLVSPAESTSSDQTTGTTTTITVPRLNPKSKSVSLVKVDQQFVIGVIVHGNRVVTSEIKEQPQEKSVGNKLYRNSNKVNCKDLVLSQPVKTLPKDTAKLATSHVISKSTCNIASQSSKHKVDMASIEECAFKVPHLVKSADTGSTAANKTEIKKIITEPKQEHEETINVVAAIPNLEEWSAQLKMDLGITDYITEPTREDTFELVENKRKKKQQKLQSDQTENKTDNRQKVKGFGSRFRAKGTHVELKNKPKEYSAAFMPVSCQGDELLLNDNNAIKSQNWQKFKPRFNESRGEENALMNPPCSKLHISRSSPNLPLKQCDKISMATCNGLVIPQNMKQMATEDKPGALQYMKEQPSISRSDSLPEIGMPDEDLQLSPVAQSNFNDTYASRVKKNLTPPGPNNHLPIIECASVVSSTVGTKPADGNAAVTENASDTSAIEFLSAIKFKTEELNAEEINADKTDGQPCLTPKSNSKLGNNFTGKYVKHKGIQISPSCALDEDDLGITFGTVVFKGGHLVLDSVEEKKKSVVHHRVQYVEDHQCVKSQDCKIYNHKDVVRYLERTWKITCRQLTENPVKVVWYSDED</sequence>
<evidence type="ECO:0000313" key="2">
    <source>
        <dbReference type="Proteomes" id="UP000694865"/>
    </source>
</evidence>